<dbReference type="PROSITE" id="PS51504">
    <property type="entry name" value="H15"/>
    <property type="match status" value="1"/>
</dbReference>
<accession>A0ABQ5ANU2</accession>
<keyword evidence="1" id="KW-0238">DNA-binding</keyword>
<proteinExistence type="predicted"/>
<dbReference type="InterPro" id="IPR036388">
    <property type="entry name" value="WH-like_DNA-bd_sf"/>
</dbReference>
<dbReference type="SUPFAM" id="SSF56672">
    <property type="entry name" value="DNA/RNA polymerases"/>
    <property type="match status" value="1"/>
</dbReference>
<organism evidence="5 6">
    <name type="scientific">Tanacetum coccineum</name>
    <dbReference type="NCBI Taxonomy" id="301880"/>
    <lineage>
        <taxon>Eukaryota</taxon>
        <taxon>Viridiplantae</taxon>
        <taxon>Streptophyta</taxon>
        <taxon>Embryophyta</taxon>
        <taxon>Tracheophyta</taxon>
        <taxon>Spermatophyta</taxon>
        <taxon>Magnoliopsida</taxon>
        <taxon>eudicotyledons</taxon>
        <taxon>Gunneridae</taxon>
        <taxon>Pentapetalae</taxon>
        <taxon>asterids</taxon>
        <taxon>campanulids</taxon>
        <taxon>Asterales</taxon>
        <taxon>Asteraceae</taxon>
        <taxon>Asteroideae</taxon>
        <taxon>Anthemideae</taxon>
        <taxon>Anthemidinae</taxon>
        <taxon>Tanacetum</taxon>
    </lineage>
</organism>
<dbReference type="PROSITE" id="PS50878">
    <property type="entry name" value="RT_POL"/>
    <property type="match status" value="1"/>
</dbReference>
<dbReference type="CDD" id="cd00073">
    <property type="entry name" value="H15"/>
    <property type="match status" value="1"/>
</dbReference>
<feature type="region of interest" description="Disordered" evidence="2">
    <location>
        <begin position="707"/>
        <end position="783"/>
    </location>
</feature>
<feature type="domain" description="Reverse transcriptase" evidence="3">
    <location>
        <begin position="1"/>
        <end position="148"/>
    </location>
</feature>
<name>A0ABQ5ANU2_9ASTR</name>
<keyword evidence="6" id="KW-1185">Reference proteome</keyword>
<evidence type="ECO:0000313" key="6">
    <source>
        <dbReference type="Proteomes" id="UP001151760"/>
    </source>
</evidence>
<dbReference type="EMBL" id="BQNB010012404">
    <property type="protein sequence ID" value="GJT03162.1"/>
    <property type="molecule type" value="Genomic_DNA"/>
</dbReference>
<evidence type="ECO:0000313" key="5">
    <source>
        <dbReference type="EMBL" id="GJT03162.1"/>
    </source>
</evidence>
<feature type="compositionally biased region" description="Basic residues" evidence="2">
    <location>
        <begin position="707"/>
        <end position="720"/>
    </location>
</feature>
<dbReference type="SUPFAM" id="SSF46785">
    <property type="entry name" value="Winged helix' DNA-binding domain"/>
    <property type="match status" value="1"/>
</dbReference>
<keyword evidence="5" id="KW-0548">Nucleotidyltransferase</keyword>
<gene>
    <name evidence="5" type="ORF">Tco_0824331</name>
</gene>
<feature type="compositionally biased region" description="Low complexity" evidence="2">
    <location>
        <begin position="735"/>
        <end position="754"/>
    </location>
</feature>
<keyword evidence="5" id="KW-0695">RNA-directed DNA polymerase</keyword>
<dbReference type="PANTHER" id="PTHR33116">
    <property type="entry name" value="REVERSE TRANSCRIPTASE ZINC-BINDING DOMAIN-CONTAINING PROTEIN-RELATED-RELATED"/>
    <property type="match status" value="1"/>
</dbReference>
<dbReference type="Pfam" id="PF00538">
    <property type="entry name" value="Linker_histone"/>
    <property type="match status" value="1"/>
</dbReference>
<dbReference type="InterPro" id="IPR036390">
    <property type="entry name" value="WH_DNA-bd_sf"/>
</dbReference>
<comment type="caution">
    <text evidence="5">The sequence shown here is derived from an EMBL/GenBank/DDBJ whole genome shotgun (WGS) entry which is preliminary data.</text>
</comment>
<feature type="domain" description="H15" evidence="4">
    <location>
        <begin position="621"/>
        <end position="694"/>
    </location>
</feature>
<dbReference type="PANTHER" id="PTHR33116:SF76">
    <property type="entry name" value="DUF4283 DOMAIN-CONTAINING PROTEIN"/>
    <property type="match status" value="1"/>
</dbReference>
<evidence type="ECO:0000259" key="3">
    <source>
        <dbReference type="PROSITE" id="PS50878"/>
    </source>
</evidence>
<dbReference type="InterPro" id="IPR005819">
    <property type="entry name" value="H1/H5"/>
</dbReference>
<dbReference type="PRINTS" id="PR00624">
    <property type="entry name" value="HISTONEH5"/>
</dbReference>
<reference evidence="5" key="2">
    <citation type="submission" date="2022-01" db="EMBL/GenBank/DDBJ databases">
        <authorList>
            <person name="Yamashiro T."/>
            <person name="Shiraishi A."/>
            <person name="Satake H."/>
            <person name="Nakayama K."/>
        </authorList>
    </citation>
    <scope>NUCLEOTIDE SEQUENCE</scope>
</reference>
<dbReference type="Pfam" id="PF00078">
    <property type="entry name" value="RVT_1"/>
    <property type="match status" value="1"/>
</dbReference>
<keyword evidence="5" id="KW-0808">Transferase</keyword>
<dbReference type="Gene3D" id="1.10.10.10">
    <property type="entry name" value="Winged helix-like DNA-binding domain superfamily/Winged helix DNA-binding domain"/>
    <property type="match status" value="1"/>
</dbReference>
<dbReference type="Proteomes" id="UP001151760">
    <property type="component" value="Unassembled WGS sequence"/>
</dbReference>
<dbReference type="SMART" id="SM00526">
    <property type="entry name" value="H15"/>
    <property type="match status" value="1"/>
</dbReference>
<sequence>MEYVSSTFLSISINGTLHGYFKGERGLRQGDLMSPYLFTLVMEVLTLMLRQRVHDSDTFTYHPNCSHLNIINLCFADDLFLFAHSDVNSARVIMEVLDKFKNTSGLIPSLPKSTAYFSNVLNYIKLDILNVLPFEEGKLPVKYLGVPLVSSRLIYRDCKELVEKVKSKINDWKNKFLSFAGRVQLVQSVLASMHIYWASVFIIPSRILLDLEQLMCGFIWCQGDMRKGRAKVAWESVCLPKTEGGLGLRKLNVFNKALISTHIWSIISLKESLWVKWIHVYKLRGRNFWDLPLSVTPRDIHRAGFNMASKVHDIVTNGSWKWPNEWRLKYPSLYTITVPSLVPNSLDQIVWKTRNDMDSGFSVAIVWDCIRPRRAEIDWYNLVWFSHNIPRHSIHLWLVWHQVQSFTGVPIMPSSLDMIVNLLSPGARKRSARSIIVKLVFAASYYFIWQKRNNRLFKNQKRSEDQLIEVIKSTVHLKLLLCKFKKTKNIEFFLHLWKLLSDHMARGSVYDFGYVLRVECQSRAVLFFPSSRFFSLGFSWEGFLRRQSQMMSYYPSMQFWVGCGDSCSLNWFLPIRVIVSVVEVVVPVVPVEAPVIEEKGDVSKVKKAKKVTKSKPKSPALHPPYFEMIKEAIVSLKERTGSSQYAITKFVEENQKNLPANFKKVLLTQLKKLVAGGEKKEKLLVSLRTVAKKPNAAPKAKAVAKPKAVAKAKPAAKAKPKAAAVKSKAKPKTPTKPAKVAKKAPVAKAIAAKKTPVKKASVKSLKPKAGIAKKVSAGRKAKK</sequence>
<evidence type="ECO:0000259" key="4">
    <source>
        <dbReference type="PROSITE" id="PS51504"/>
    </source>
</evidence>
<dbReference type="InterPro" id="IPR000477">
    <property type="entry name" value="RT_dom"/>
</dbReference>
<protein>
    <submittedName>
        <fullName evidence="5">RNA-directed DNA polymerase, eukaryota, reverse transcriptase zinc-binding domain protein</fullName>
    </submittedName>
</protein>
<reference evidence="5" key="1">
    <citation type="journal article" date="2022" name="Int. J. Mol. Sci.">
        <title>Draft Genome of Tanacetum Coccineum: Genomic Comparison of Closely Related Tanacetum-Family Plants.</title>
        <authorList>
            <person name="Yamashiro T."/>
            <person name="Shiraishi A."/>
            <person name="Nakayama K."/>
            <person name="Satake H."/>
        </authorList>
    </citation>
    <scope>NUCLEOTIDE SEQUENCE</scope>
</reference>
<evidence type="ECO:0000256" key="1">
    <source>
        <dbReference type="ARBA" id="ARBA00023125"/>
    </source>
</evidence>
<dbReference type="InterPro" id="IPR005818">
    <property type="entry name" value="Histone_H1/H5_H15"/>
</dbReference>
<evidence type="ECO:0000256" key="2">
    <source>
        <dbReference type="SAM" id="MobiDB-lite"/>
    </source>
</evidence>
<dbReference type="GO" id="GO:0003964">
    <property type="term" value="F:RNA-directed DNA polymerase activity"/>
    <property type="evidence" value="ECO:0007669"/>
    <property type="project" value="UniProtKB-KW"/>
</dbReference>
<dbReference type="InterPro" id="IPR043502">
    <property type="entry name" value="DNA/RNA_pol_sf"/>
</dbReference>